<evidence type="ECO:0000313" key="11">
    <source>
        <dbReference type="EMBL" id="PPQ74171.1"/>
    </source>
</evidence>
<feature type="domain" description="CDR ABC transporter" evidence="10">
    <location>
        <begin position="323"/>
        <end position="408"/>
    </location>
</feature>
<comment type="subcellular location">
    <subcellularLocation>
        <location evidence="1">Membrane</location>
        <topology evidence="1">Multi-pass membrane protein</topology>
    </subcellularLocation>
</comment>
<reference evidence="11 12" key="1">
    <citation type="journal article" date="2018" name="Evol. Lett.">
        <title>Horizontal gene cluster transfer increased hallucinogenic mushroom diversity.</title>
        <authorList>
            <person name="Reynolds H.T."/>
            <person name="Vijayakumar V."/>
            <person name="Gluck-Thaler E."/>
            <person name="Korotkin H.B."/>
            <person name="Matheny P.B."/>
            <person name="Slot J.C."/>
        </authorList>
    </citation>
    <scope>NUCLEOTIDE SEQUENCE [LARGE SCALE GENOMIC DNA]</scope>
    <source>
        <strain evidence="11 12">2631</strain>
    </source>
</reference>
<dbReference type="GO" id="GO:0140359">
    <property type="term" value="F:ABC-type transporter activity"/>
    <property type="evidence" value="ECO:0007669"/>
    <property type="project" value="InterPro"/>
</dbReference>
<feature type="domain" description="ABC transporter" evidence="8">
    <location>
        <begin position="465"/>
        <end position="524"/>
    </location>
</feature>
<evidence type="ECO:0000256" key="5">
    <source>
        <dbReference type="ARBA" id="ARBA00023136"/>
    </source>
</evidence>
<feature type="transmembrane region" description="Helical" evidence="7">
    <location>
        <begin position="184"/>
        <end position="211"/>
    </location>
</feature>
<evidence type="ECO:0000259" key="10">
    <source>
        <dbReference type="Pfam" id="PF06422"/>
    </source>
</evidence>
<keyword evidence="3 7" id="KW-0812">Transmembrane</keyword>
<keyword evidence="2" id="KW-0813">Transport</keyword>
<feature type="transmembrane region" description="Helical" evidence="7">
    <location>
        <begin position="217"/>
        <end position="235"/>
    </location>
</feature>
<dbReference type="Pfam" id="PF01061">
    <property type="entry name" value="ABC2_membrane"/>
    <property type="match status" value="1"/>
</dbReference>
<evidence type="ECO:0000256" key="3">
    <source>
        <dbReference type="ARBA" id="ARBA00022692"/>
    </source>
</evidence>
<evidence type="ECO:0000256" key="2">
    <source>
        <dbReference type="ARBA" id="ARBA00022448"/>
    </source>
</evidence>
<dbReference type="InterPro" id="IPR003439">
    <property type="entry name" value="ABC_transporter-like_ATP-bd"/>
</dbReference>
<accession>A0A409W6L5</accession>
<organism evidence="11 12">
    <name type="scientific">Psilocybe cyanescens</name>
    <dbReference type="NCBI Taxonomy" id="93625"/>
    <lineage>
        <taxon>Eukaryota</taxon>
        <taxon>Fungi</taxon>
        <taxon>Dikarya</taxon>
        <taxon>Basidiomycota</taxon>
        <taxon>Agaricomycotina</taxon>
        <taxon>Agaricomycetes</taxon>
        <taxon>Agaricomycetidae</taxon>
        <taxon>Agaricales</taxon>
        <taxon>Agaricineae</taxon>
        <taxon>Strophariaceae</taxon>
        <taxon>Psilocybe</taxon>
    </lineage>
</organism>
<feature type="transmembrane region" description="Helical" evidence="7">
    <location>
        <begin position="111"/>
        <end position="131"/>
    </location>
</feature>
<dbReference type="InterPro" id="IPR010929">
    <property type="entry name" value="PDR_CDR_ABC"/>
</dbReference>
<keyword evidence="12" id="KW-1185">Reference proteome</keyword>
<dbReference type="SUPFAM" id="SSF52540">
    <property type="entry name" value="P-loop containing nucleoside triphosphate hydrolases"/>
    <property type="match status" value="1"/>
</dbReference>
<dbReference type="STRING" id="93625.A0A409W6L5"/>
<proteinExistence type="predicted"/>
<gene>
    <name evidence="11" type="ORF">CVT25_012933</name>
</gene>
<comment type="caution">
    <text evidence="11">The sequence shown here is derived from an EMBL/GenBank/DDBJ whole genome shotgun (WGS) entry which is preliminary data.</text>
</comment>
<evidence type="ECO:0008006" key="13">
    <source>
        <dbReference type="Google" id="ProtNLM"/>
    </source>
</evidence>
<dbReference type="GO" id="GO:0016020">
    <property type="term" value="C:membrane"/>
    <property type="evidence" value="ECO:0007669"/>
    <property type="project" value="UniProtKB-SubCell"/>
</dbReference>
<name>A0A409W6L5_PSICY</name>
<feature type="transmembrane region" description="Helical" evidence="7">
    <location>
        <begin position="143"/>
        <end position="163"/>
    </location>
</feature>
<evidence type="ECO:0000259" key="9">
    <source>
        <dbReference type="Pfam" id="PF01061"/>
    </source>
</evidence>
<dbReference type="AlphaFoldDB" id="A0A409W6L5"/>
<evidence type="ECO:0000256" key="6">
    <source>
        <dbReference type="SAM" id="MobiDB-lite"/>
    </source>
</evidence>
<dbReference type="GO" id="GO:0016887">
    <property type="term" value="F:ATP hydrolysis activity"/>
    <property type="evidence" value="ECO:0007669"/>
    <property type="project" value="InterPro"/>
</dbReference>
<dbReference type="EMBL" id="NHYD01003715">
    <property type="protein sequence ID" value="PPQ74171.1"/>
    <property type="molecule type" value="Genomic_DNA"/>
</dbReference>
<feature type="region of interest" description="Disordered" evidence="6">
    <location>
        <begin position="415"/>
        <end position="434"/>
    </location>
</feature>
<evidence type="ECO:0000256" key="7">
    <source>
        <dbReference type="SAM" id="Phobius"/>
    </source>
</evidence>
<dbReference type="OrthoDB" id="245989at2759"/>
<feature type="transmembrane region" description="Helical" evidence="7">
    <location>
        <begin position="368"/>
        <end position="389"/>
    </location>
</feature>
<evidence type="ECO:0000259" key="8">
    <source>
        <dbReference type="Pfam" id="PF00005"/>
    </source>
</evidence>
<dbReference type="PANTHER" id="PTHR19241">
    <property type="entry name" value="ATP-BINDING CASSETTE TRANSPORTER"/>
    <property type="match status" value="1"/>
</dbReference>
<dbReference type="Proteomes" id="UP000283269">
    <property type="component" value="Unassembled WGS sequence"/>
</dbReference>
<dbReference type="InParanoid" id="A0A409W6L5"/>
<keyword evidence="5 7" id="KW-0472">Membrane</keyword>
<sequence>STADYLTGCTDPNERCFAPGRSAEDTPSTPEALEASYKKSQYAADNMDTLEKYRLHMETEKADQEAFRAAVAADKKKGVSKKSPYTLGYTGQIKALTVRQFQQKLQDKFQLYTNFSISTILAIMIGAAYFGQSPTSSGAFTRGSVIFAALLTTCLDAFGEMFMQMVGRPILRKQTNYSMYRASAIAVANTLADLPFSASRILVFNIIIYFMSGLHRSAGAFWTFHLFNYIAYLVMQGFFRTFGLLCFNFDSAFRLAVFFIPNVIEYTGYFLPVIKMKRWLFWIYYINPVAYAFQSLMENEFMRITLTCDGAAVVPRNGFGVDKYPEGLGPNQACTLFGAEGGSNLISGVSYIHMGFGLNVSDMWRRNFLILVGFFLVFQLTQVLALEFYPQYGLDLSSKLFAKEDEEAKQLNANLRERRQAKRQNHKDDLESNEMHQVIHKHRKTFTWENLNYTVPTPSGPVRLLHDIKGHVKPGTLTALMGASGAGKTTCLDVLAQRKNIGIINGDFLVDGKPLTSDFARSTAYAEQMDVHEG</sequence>
<feature type="non-terminal residue" evidence="11">
    <location>
        <position position="1"/>
    </location>
</feature>
<feature type="domain" description="ABC-2 type transporter transmembrane" evidence="9">
    <location>
        <begin position="92"/>
        <end position="301"/>
    </location>
</feature>
<evidence type="ECO:0000256" key="4">
    <source>
        <dbReference type="ARBA" id="ARBA00022989"/>
    </source>
</evidence>
<dbReference type="GO" id="GO:0005524">
    <property type="term" value="F:ATP binding"/>
    <property type="evidence" value="ECO:0007669"/>
    <property type="project" value="InterPro"/>
</dbReference>
<evidence type="ECO:0000313" key="12">
    <source>
        <dbReference type="Proteomes" id="UP000283269"/>
    </source>
</evidence>
<protein>
    <recommendedName>
        <fullName evidence="13">ABC transporter domain-containing protein</fullName>
    </recommendedName>
</protein>
<dbReference type="InterPro" id="IPR027417">
    <property type="entry name" value="P-loop_NTPase"/>
</dbReference>
<dbReference type="InterPro" id="IPR013525">
    <property type="entry name" value="ABC2_TM"/>
</dbReference>
<dbReference type="Pfam" id="PF06422">
    <property type="entry name" value="PDR_CDR"/>
    <property type="match status" value="1"/>
</dbReference>
<keyword evidence="4 7" id="KW-1133">Transmembrane helix</keyword>
<dbReference type="Pfam" id="PF00005">
    <property type="entry name" value="ABC_tran"/>
    <property type="match status" value="1"/>
</dbReference>
<feature type="transmembrane region" description="Helical" evidence="7">
    <location>
        <begin position="242"/>
        <end position="264"/>
    </location>
</feature>
<dbReference type="Gene3D" id="3.40.50.300">
    <property type="entry name" value="P-loop containing nucleotide triphosphate hydrolases"/>
    <property type="match status" value="1"/>
</dbReference>
<feature type="transmembrane region" description="Helical" evidence="7">
    <location>
        <begin position="279"/>
        <end position="297"/>
    </location>
</feature>
<evidence type="ECO:0000256" key="1">
    <source>
        <dbReference type="ARBA" id="ARBA00004141"/>
    </source>
</evidence>